<dbReference type="Proteomes" id="UP001437256">
    <property type="component" value="Unassembled WGS sequence"/>
</dbReference>
<reference evidence="1 2" key="1">
    <citation type="submission" date="2024-05" db="EMBL/GenBank/DDBJ databases">
        <title>A draft genome resource for the thread blight pathogen Marasmius tenuissimus strain MS-2.</title>
        <authorList>
            <person name="Yulfo-Soto G.E."/>
            <person name="Baruah I.K."/>
            <person name="Amoako-Attah I."/>
            <person name="Bukari Y."/>
            <person name="Meinhardt L.W."/>
            <person name="Bailey B.A."/>
            <person name="Cohen S.P."/>
        </authorList>
    </citation>
    <scope>NUCLEOTIDE SEQUENCE [LARGE SCALE GENOMIC DNA]</scope>
    <source>
        <strain evidence="1 2">MS-2</strain>
    </source>
</reference>
<name>A0ABR2Z8D0_9AGAR</name>
<dbReference type="EMBL" id="JBBXMP010000657">
    <property type="protein sequence ID" value="KAL0057164.1"/>
    <property type="molecule type" value="Genomic_DNA"/>
</dbReference>
<evidence type="ECO:0000313" key="1">
    <source>
        <dbReference type="EMBL" id="KAL0057164.1"/>
    </source>
</evidence>
<sequence>MYLSHSDTSIKKYNDSIQAIQDKYPAQSKNEILLSFYCINKLVCNITGVEAVETDMCLSTCIGYSGPYELLKECLFCAAPQEDPIEKHPQTFKTMLLAFVMQALHRDPMIAKEMLYLQDRMPKLLEEYEEHGYITEIDHIACREDVEDVFWDGKIQADDTVIMMSLNGCQLYKNKTSDCWMYGFVLVNLFPDKRYKKKYFIPSSIFPGPNNLKVMESFLYIGLRHISVVANAGGLRLWDAYQDKMIKSRIFILFSFADCSGMVYWNGLVGHTGKVGCCFWCPLVGRRKPKQHTYYPILFKLTWLAVPGSSHPDQDPHEIAITPIDPTQYMNVLRTVCGLRTKQAYKINCQDYGVPKPSILLGLPPGITL</sequence>
<keyword evidence="2" id="KW-1185">Reference proteome</keyword>
<proteinExistence type="predicted"/>
<organism evidence="1 2">
    <name type="scientific">Marasmius tenuissimus</name>
    <dbReference type="NCBI Taxonomy" id="585030"/>
    <lineage>
        <taxon>Eukaryota</taxon>
        <taxon>Fungi</taxon>
        <taxon>Dikarya</taxon>
        <taxon>Basidiomycota</taxon>
        <taxon>Agaricomycotina</taxon>
        <taxon>Agaricomycetes</taxon>
        <taxon>Agaricomycetidae</taxon>
        <taxon>Agaricales</taxon>
        <taxon>Marasmiineae</taxon>
        <taxon>Marasmiaceae</taxon>
        <taxon>Marasmius</taxon>
    </lineage>
</organism>
<accession>A0ABR2Z8D0</accession>
<protein>
    <submittedName>
        <fullName evidence="1">Uncharacterized protein</fullName>
    </submittedName>
</protein>
<feature type="non-terminal residue" evidence="1">
    <location>
        <position position="369"/>
    </location>
</feature>
<gene>
    <name evidence="1" type="ORF">AAF712_016206</name>
</gene>
<comment type="caution">
    <text evidence="1">The sequence shown here is derived from an EMBL/GenBank/DDBJ whole genome shotgun (WGS) entry which is preliminary data.</text>
</comment>
<evidence type="ECO:0000313" key="2">
    <source>
        <dbReference type="Proteomes" id="UP001437256"/>
    </source>
</evidence>